<feature type="compositionally biased region" description="Polar residues" evidence="1">
    <location>
        <begin position="1"/>
        <end position="30"/>
    </location>
</feature>
<sequence>MPSRLSASNGSSPDPLSQSTGPTISSTPQTKRGPKRRRTTVISTPSKVTTTTTSSPWRFRVVVEAERDVDEDDDVDVTLSRGRKTQTRTTTTKIPLRGLSPEPVRTGREKKKSTPARARAGSRSPSKPATRRSPAAENTPAPKKAPRARRKAAPVILVEEEGCEGNGAEEETPAPQIREVGKPAEVLKRSPRKARSPVKPRAAPARATRRSNATAGPSRAAAVEEEESVSSNRSALSRVDPNTLLSPTPPVIEPSKRLTRRSARNISPVPPPSPIPAELDTEDEEASIEQSEGFSLISAHNLLPDFRDSSSRHHQTLPTQDEEEEEEEGGDDTDVDMALPDFTYIDTGASYTPRVVKKQGLPTESPEGELFAGEAVGIESFYGAPIPPGLFRSSPPPEFSREISSRDMITPHIPGAEKTPQLPPRLPDGDSRKKRIRETPGLDSILRAGEDLRSSMGTDSSPGMEMRSERFGGALDDDGEDDQVMLVEEGSPSVRVRKEGEFSGEAIKYPRVEEAASSKIATTASPSVSEVSTKRTDRKGKGKAKAAEKRRRSDIDDAEWGHAKTAKSIRLNRSPAKSPSKSVRFQSGDQTRILEDIWAREREEVRKQAEEVGAITIDASPSKTVLLEEKWQEEREEVKRQAQDAGAITIDTTIWEQSGTDESSLSLAGQDTKAFEESIYNRIRMDEEAAPGKLFPASAMKKSRNEPSSSAGSSSSTGRKYGIGSSTIGIRGESVSSRSSPPPTAPTTMYQPSTREQAMAQISAGTTATRPTTAPSNTPNTNSSNTSNMLPLDLIQLSSSAPNPESSGWTQNHWKLLETILHSRKTVPPASWKRRLLISVDDPPKLSADGLLEDDDVEIVQSREGMWLRLSTRETYAVTRFLRKKQVKMEGWGEKVVAGKVGAIVLAAVRRRRREERRGGRELRA</sequence>
<feature type="compositionally biased region" description="Basic residues" evidence="1">
    <location>
        <begin position="189"/>
        <end position="198"/>
    </location>
</feature>
<dbReference type="RefSeq" id="XP_002841249.1">
    <property type="nucleotide sequence ID" value="XM_002841203.1"/>
</dbReference>
<dbReference type="EMBL" id="FN430350">
    <property type="protein sequence ID" value="CAZ85440.1"/>
    <property type="molecule type" value="Genomic_DNA"/>
</dbReference>
<feature type="region of interest" description="Disordered" evidence="1">
    <location>
        <begin position="410"/>
        <end position="588"/>
    </location>
</feature>
<feature type="compositionally biased region" description="Low complexity" evidence="1">
    <location>
        <begin position="40"/>
        <end position="60"/>
    </location>
</feature>
<organism evidence="2 3">
    <name type="scientific">Tuber melanosporum (strain Mel28)</name>
    <name type="common">Perigord black truffle</name>
    <dbReference type="NCBI Taxonomy" id="656061"/>
    <lineage>
        <taxon>Eukaryota</taxon>
        <taxon>Fungi</taxon>
        <taxon>Dikarya</taxon>
        <taxon>Ascomycota</taxon>
        <taxon>Pezizomycotina</taxon>
        <taxon>Pezizomycetes</taxon>
        <taxon>Pezizales</taxon>
        <taxon>Tuberaceae</taxon>
        <taxon>Tuber</taxon>
    </lineage>
</organism>
<feature type="compositionally biased region" description="Acidic residues" evidence="1">
    <location>
        <begin position="158"/>
        <end position="172"/>
    </location>
</feature>
<feature type="compositionally biased region" description="Basic and acidic residues" evidence="1">
    <location>
        <begin position="179"/>
        <end position="188"/>
    </location>
</feature>
<feature type="compositionally biased region" description="Polar residues" evidence="1">
    <location>
        <begin position="519"/>
        <end position="531"/>
    </location>
</feature>
<feature type="region of interest" description="Disordered" evidence="1">
    <location>
        <begin position="687"/>
        <end position="788"/>
    </location>
</feature>
<evidence type="ECO:0000313" key="2">
    <source>
        <dbReference type="EMBL" id="CAZ85440.1"/>
    </source>
</evidence>
<evidence type="ECO:0000256" key="1">
    <source>
        <dbReference type="SAM" id="MobiDB-lite"/>
    </source>
</evidence>
<dbReference type="GeneID" id="9182743"/>
<evidence type="ECO:0000313" key="3">
    <source>
        <dbReference type="Proteomes" id="UP000006911"/>
    </source>
</evidence>
<feature type="compositionally biased region" description="Low complexity" evidence="1">
    <location>
        <begin position="763"/>
        <end position="788"/>
    </location>
</feature>
<feature type="compositionally biased region" description="Low complexity" evidence="1">
    <location>
        <begin position="199"/>
        <end position="221"/>
    </location>
</feature>
<name>D5GLP7_TUBMM</name>
<dbReference type="OMA" id="PPMENEP"/>
<feature type="compositionally biased region" description="Acidic residues" evidence="1">
    <location>
        <begin position="67"/>
        <end position="76"/>
    </location>
</feature>
<feature type="region of interest" description="Disordered" evidence="1">
    <location>
        <begin position="1"/>
        <end position="338"/>
    </location>
</feature>
<reference evidence="2 3" key="1">
    <citation type="journal article" date="2010" name="Nature">
        <title>Perigord black truffle genome uncovers evolutionary origins and mechanisms of symbiosis.</title>
        <authorList>
            <person name="Martin F."/>
            <person name="Kohler A."/>
            <person name="Murat C."/>
            <person name="Balestrini R."/>
            <person name="Coutinho P.M."/>
            <person name="Jaillon O."/>
            <person name="Montanini B."/>
            <person name="Morin E."/>
            <person name="Noel B."/>
            <person name="Percudani R."/>
            <person name="Porcel B."/>
            <person name="Rubini A."/>
            <person name="Amicucci A."/>
            <person name="Amselem J."/>
            <person name="Anthouard V."/>
            <person name="Arcioni S."/>
            <person name="Artiguenave F."/>
            <person name="Aury J.M."/>
            <person name="Ballario P."/>
            <person name="Bolchi A."/>
            <person name="Brenna A."/>
            <person name="Brun A."/>
            <person name="Buee M."/>
            <person name="Cantarel B."/>
            <person name="Chevalier G."/>
            <person name="Couloux A."/>
            <person name="Da Silva C."/>
            <person name="Denoeud F."/>
            <person name="Duplessis S."/>
            <person name="Ghignone S."/>
            <person name="Hilselberger B."/>
            <person name="Iotti M."/>
            <person name="Marcais B."/>
            <person name="Mello A."/>
            <person name="Miranda M."/>
            <person name="Pacioni G."/>
            <person name="Quesneville H."/>
            <person name="Riccioni C."/>
            <person name="Ruotolo R."/>
            <person name="Splivallo R."/>
            <person name="Stocchi V."/>
            <person name="Tisserant E."/>
            <person name="Viscomi A.R."/>
            <person name="Zambonelli A."/>
            <person name="Zampieri E."/>
            <person name="Henrissat B."/>
            <person name="Lebrun M.H."/>
            <person name="Paolocci F."/>
            <person name="Bonfante P."/>
            <person name="Ottonello S."/>
            <person name="Wincker P."/>
        </authorList>
    </citation>
    <scope>NUCLEOTIDE SEQUENCE [LARGE SCALE GENOMIC DNA]</scope>
    <source>
        <strain evidence="2 3">Mel28</strain>
    </source>
</reference>
<feature type="compositionally biased region" description="Polar residues" evidence="1">
    <location>
        <begin position="575"/>
        <end position="588"/>
    </location>
</feature>
<dbReference type="KEGG" id="tml:GSTUM_00010304001"/>
<feature type="compositionally biased region" description="Acidic residues" evidence="1">
    <location>
        <begin position="320"/>
        <end position="335"/>
    </location>
</feature>
<keyword evidence="3" id="KW-1185">Reference proteome</keyword>
<feature type="compositionally biased region" description="Basic and acidic residues" evidence="1">
    <location>
        <begin position="545"/>
        <end position="562"/>
    </location>
</feature>
<proteinExistence type="predicted"/>
<gene>
    <name evidence="2" type="ORF">GSTUM_00010304001</name>
</gene>
<accession>D5GLP7</accession>
<protein>
    <submittedName>
        <fullName evidence="2">(Perigord truffle) hypothetical protein</fullName>
    </submittedName>
</protein>
<dbReference type="InParanoid" id="D5GLP7"/>
<dbReference type="HOGENOM" id="CLU_315725_0_0_1"/>
<dbReference type="Proteomes" id="UP000006911">
    <property type="component" value="Unassembled WGS sequence"/>
</dbReference>
<dbReference type="AlphaFoldDB" id="D5GLP7"/>